<dbReference type="SUPFAM" id="SSF48371">
    <property type="entry name" value="ARM repeat"/>
    <property type="match status" value="1"/>
</dbReference>
<evidence type="ECO:0000256" key="1">
    <source>
        <dbReference type="ARBA" id="ARBA00022465"/>
    </source>
</evidence>
<name>A0A8S5NEC1_9CAUD</name>
<evidence type="ECO:0000313" key="4">
    <source>
        <dbReference type="EMBL" id="DAD93054.1"/>
    </source>
</evidence>
<accession>A0A8S5NEC1</accession>
<feature type="transmembrane region" description="Helical" evidence="2">
    <location>
        <begin position="1188"/>
        <end position="1212"/>
    </location>
</feature>
<keyword evidence="1" id="KW-1188">Viral release from host cell</keyword>
<sequence length="1589" mass="166018">MAKVEERVVSLKFKAEQFLSGIKSSLDGLRQLDAGLNKNIATDGLSRISQAVKSIDLESLGVSAENVGTKFSIMANAASVAIGNLASNVIGKAASAVKSFTLDPIIDGFKEYELQLNSTQTILANTAAKGENLQTVTAALDELNKYADDTIYNFSQMTANIGRFTAAGVGLKDSVAAIKGMSNLAAVMGADSQQAAHAMQQLSQALATGTVRLQDWMSIENASMGGEAFQEALKRTAATYGTNVDALIEKNGSFRESLKEGWLTSQIMIETLTQLTGDLSDEQLRSLGYTDEQIADIQQYAAMAKSAATEYKTFSQVVGGVQEALGSGWASFWRQIVGDLDQAKALWTAVGNAITGPIDGFFNALSSVTAEFVELGGRTSILNTIGNLFNFIAKPVRAFVGGFKEAFAGSPAKALATVAHFLEKMTGAFVLSDSAAEKLRQTFAGLWSIVHIATIPFAQLFKLATWVGDKLLTLVGITSGAASTGFFSLTAAIMKPFSALNKFLSALDPVGKAIDFLNPKLKVASDWISGKFGSAFETAKTNALKFKDAVGERISERLDAMSTGAKNFGQSVKNYFGPKLSEAGASLKAFRDAIGESLSAKLADLREKLHAISTIFSAVFGNRDLGIALSPFAEKVRDIAEALHSAYLKLREFASGVKSAFGDNITAGLEKLKTGVDSLTSKLTEKLKSFKKPEIDTSGLQAQATQAAQAVTAPAAQAAETVSERAKSKWEAFTEWVKTNVLPVFQSIKDKVGPAISAIGKALAAIGNGFKNAFTIDENELGLMGIIHFLVTGGLVVALNRFAKGVKTAADAIAEPLKGMDKVFESFSGVLDSAAQNIKAKSLLTIAAAIAILAAAFWVLSNVDTSGSVNAMVAMGVVVSLLLKVMKDLDKIEAGSGKMAAVGGALMLVAGGMLIMSLAAAKLAEVDPIGLVQATIAMTVLMETLQDILKSMDDLDMNAVRTGPILATAVALYIAAFAVAKLGKIPLMELVKGTLTAKYLSKFMGESIALSKSPGTVKTGAILATAVALYVAGRSVSKLGELPLGQALQGVLILKVVLTEIGSTMKASASITPGSAGPILAMTVMMLAISHVLESIGSLGWGEILKAVITLELVLTELNVAMKGAMSGTAGATNLLIISGALLVMAHVLKTLGGMNIKALGIALIALAAGLAVVIGAGYLAEKAAPGLMTLAIAFAGLGIIITAFGLVLLGLTSLLTVVAAVGAPAFAILAGGIQLLASTLPAIGKGVAMMFIEILRTITDNKDVIVQAIIAIGQALCEAVIALAPPLGQAIIAVVTELCSTMVTIAPTLIETAITILLDVLRSLRDHAYEFAVLAMEFIYNFLNGLAEKIGDVVDAAMNLIISFIEGLSEAIDKYEPRLRQAIVKLIKAIVRFLAGLGKEALKIGGDMVRGLWNGIVSAKDWIVGKVKGFVGGIVDGVKGVLGIASPSKVMAGIGGYMVEGLAQGLDENGNRAVDAANNMAANTVDAFNKAVKDGVDDELGSFNPTIRPVLDMSDINRDLSNLRSIPVPAQVQGASEAAMSRTQQNAEAVAGMRPSITFNQTNNSPEALSEADIARNTRSLVARLEYM</sequence>
<feature type="transmembrane region" description="Helical" evidence="2">
    <location>
        <begin position="1161"/>
        <end position="1181"/>
    </location>
</feature>
<feature type="domain" description="Tape measure protein N-terminal" evidence="3">
    <location>
        <begin position="131"/>
        <end position="281"/>
    </location>
</feature>
<dbReference type="Pfam" id="PF20155">
    <property type="entry name" value="TMP_3"/>
    <property type="match status" value="1"/>
</dbReference>
<evidence type="ECO:0000256" key="2">
    <source>
        <dbReference type="SAM" id="Phobius"/>
    </source>
</evidence>
<feature type="transmembrane region" description="Helical" evidence="2">
    <location>
        <begin position="898"/>
        <end position="921"/>
    </location>
</feature>
<feature type="transmembrane region" description="Helical" evidence="2">
    <location>
        <begin position="1132"/>
        <end position="1149"/>
    </location>
</feature>
<keyword evidence="2" id="KW-0472">Membrane</keyword>
<feature type="transmembrane region" description="Helical" evidence="2">
    <location>
        <begin position="843"/>
        <end position="861"/>
    </location>
</feature>
<proteinExistence type="predicted"/>
<feature type="transmembrane region" description="Helical" evidence="2">
    <location>
        <begin position="781"/>
        <end position="799"/>
    </location>
</feature>
<protein>
    <submittedName>
        <fullName evidence="4">Tail tape measure</fullName>
    </submittedName>
</protein>
<feature type="transmembrane region" description="Helical" evidence="2">
    <location>
        <begin position="959"/>
        <end position="980"/>
    </location>
</feature>
<organism evidence="4">
    <name type="scientific">Siphoviridae sp. ctHEr2</name>
    <dbReference type="NCBI Taxonomy" id="2826229"/>
    <lineage>
        <taxon>Viruses</taxon>
        <taxon>Duplodnaviria</taxon>
        <taxon>Heunggongvirae</taxon>
        <taxon>Uroviricota</taxon>
        <taxon>Caudoviricetes</taxon>
    </lineage>
</organism>
<feature type="transmembrane region" description="Helical" evidence="2">
    <location>
        <begin position="1075"/>
        <end position="1093"/>
    </location>
</feature>
<feature type="transmembrane region" description="Helical" evidence="2">
    <location>
        <begin position="1218"/>
        <end position="1244"/>
    </location>
</feature>
<keyword evidence="1" id="KW-1245">Viral tail assembly</keyword>
<dbReference type="Gene3D" id="1.20.120.20">
    <property type="entry name" value="Apolipoprotein"/>
    <property type="match status" value="1"/>
</dbReference>
<dbReference type="InterPro" id="IPR016024">
    <property type="entry name" value="ARM-type_fold"/>
</dbReference>
<dbReference type="GO" id="GO:0098003">
    <property type="term" value="P:viral tail assembly"/>
    <property type="evidence" value="ECO:0007669"/>
    <property type="project" value="UniProtKB-KW"/>
</dbReference>
<keyword evidence="2" id="KW-1133">Transmembrane helix</keyword>
<keyword evidence="2" id="KW-0812">Transmembrane</keyword>
<reference evidence="4" key="1">
    <citation type="journal article" date="2021" name="Proc. Natl. Acad. Sci. U.S.A.">
        <title>A Catalog of Tens of Thousands of Viruses from Human Metagenomes Reveals Hidden Associations with Chronic Diseases.</title>
        <authorList>
            <person name="Tisza M.J."/>
            <person name="Buck C.B."/>
        </authorList>
    </citation>
    <scope>NUCLEOTIDE SEQUENCE</scope>
    <source>
        <strain evidence="4">CtHEr2</strain>
    </source>
</reference>
<dbReference type="NCBIfam" id="TIGR02675">
    <property type="entry name" value="tape_meas_nterm"/>
    <property type="match status" value="1"/>
</dbReference>
<dbReference type="InterPro" id="IPR013491">
    <property type="entry name" value="Tape_meas_N"/>
</dbReference>
<feature type="transmembrane region" description="Helical" evidence="2">
    <location>
        <begin position="867"/>
        <end position="886"/>
    </location>
</feature>
<dbReference type="EMBL" id="BK015152">
    <property type="protein sequence ID" value="DAD93054.1"/>
    <property type="molecule type" value="Genomic_DNA"/>
</dbReference>
<evidence type="ECO:0000259" key="3">
    <source>
        <dbReference type="Pfam" id="PF20155"/>
    </source>
</evidence>